<evidence type="ECO:0000313" key="1">
    <source>
        <dbReference type="EMBL" id="VTJ51565.1"/>
    </source>
</evidence>
<dbReference type="Proteomes" id="UP000335636">
    <property type="component" value="Unassembled WGS sequence"/>
</dbReference>
<dbReference type="AlphaFoldDB" id="A0A5E4A3A0"/>
<organism evidence="1 2">
    <name type="scientific">Marmota monax</name>
    <name type="common">Woodchuck</name>
    <dbReference type="NCBI Taxonomy" id="9995"/>
    <lineage>
        <taxon>Eukaryota</taxon>
        <taxon>Metazoa</taxon>
        <taxon>Chordata</taxon>
        <taxon>Craniata</taxon>
        <taxon>Vertebrata</taxon>
        <taxon>Euteleostomi</taxon>
        <taxon>Mammalia</taxon>
        <taxon>Eutheria</taxon>
        <taxon>Euarchontoglires</taxon>
        <taxon>Glires</taxon>
        <taxon>Rodentia</taxon>
        <taxon>Sciuromorpha</taxon>
        <taxon>Sciuridae</taxon>
        <taxon>Xerinae</taxon>
        <taxon>Marmotini</taxon>
        <taxon>Marmota</taxon>
    </lineage>
</organism>
<sequence>AALLGMLSTQGGEDHCAACSDIAGREQSDCRADIGSGEDLLLLSPHPALKPFVPVVTG</sequence>
<evidence type="ECO:0000313" key="2">
    <source>
        <dbReference type="Proteomes" id="UP000335636"/>
    </source>
</evidence>
<name>A0A5E4A3A0_MARMO</name>
<proteinExistence type="predicted"/>
<comment type="caution">
    <text evidence="1">The sequence shown here is derived from an EMBL/GenBank/DDBJ whole genome shotgun (WGS) entry which is preliminary data.</text>
</comment>
<dbReference type="EMBL" id="CABDUW010000005">
    <property type="protein sequence ID" value="VTJ51565.1"/>
    <property type="molecule type" value="Genomic_DNA"/>
</dbReference>
<keyword evidence="2" id="KW-1185">Reference proteome</keyword>
<protein>
    <submittedName>
        <fullName evidence="1">Uncharacterized protein</fullName>
    </submittedName>
</protein>
<gene>
    <name evidence="1" type="ORF">MONAX_5E026118</name>
</gene>
<accession>A0A5E4A3A0</accession>
<reference evidence="1" key="1">
    <citation type="submission" date="2019-04" db="EMBL/GenBank/DDBJ databases">
        <authorList>
            <person name="Alioto T."/>
            <person name="Alioto T."/>
        </authorList>
    </citation>
    <scope>NUCLEOTIDE SEQUENCE [LARGE SCALE GENOMIC DNA]</scope>
</reference>
<feature type="non-terminal residue" evidence="1">
    <location>
        <position position="1"/>
    </location>
</feature>